<evidence type="ECO:0000313" key="10">
    <source>
        <dbReference type="Proteomes" id="UP000192927"/>
    </source>
</evidence>
<name>A0A1W5CU23_9LECA</name>
<dbReference type="CDD" id="cd09138">
    <property type="entry name" value="PLDc_vPLD1_2_yPLD_like_1"/>
    <property type="match status" value="1"/>
</dbReference>
<feature type="compositionally biased region" description="Acidic residues" evidence="6">
    <location>
        <begin position="2727"/>
        <end position="2736"/>
    </location>
</feature>
<dbReference type="InterPro" id="IPR015403">
    <property type="entry name" value="Mon2/Sec7/BIG1-like_HDS"/>
</dbReference>
<dbReference type="SUPFAM" id="SSF48425">
    <property type="entry name" value="Sec7 domain"/>
    <property type="match status" value="1"/>
</dbReference>
<dbReference type="Pfam" id="PF01369">
    <property type="entry name" value="Sec7"/>
    <property type="match status" value="1"/>
</dbReference>
<dbReference type="InterPro" id="IPR001736">
    <property type="entry name" value="PLipase_D/transphosphatidylase"/>
</dbReference>
<feature type="domain" description="PLD phosphodiesterase" evidence="7">
    <location>
        <begin position="2796"/>
        <end position="2823"/>
    </location>
</feature>
<dbReference type="Gene3D" id="1.10.220.20">
    <property type="match status" value="1"/>
</dbReference>
<dbReference type="Pfam" id="PF12783">
    <property type="entry name" value="Sec7-like_HUS"/>
    <property type="match status" value="1"/>
</dbReference>
<dbReference type="Pfam" id="PF09324">
    <property type="entry name" value="Sec7-like_HDS"/>
    <property type="match status" value="1"/>
</dbReference>
<feature type="region of interest" description="Disordered" evidence="6">
    <location>
        <begin position="759"/>
        <end position="807"/>
    </location>
</feature>
<feature type="compositionally biased region" description="Low complexity" evidence="6">
    <location>
        <begin position="786"/>
        <end position="799"/>
    </location>
</feature>
<dbReference type="FunFam" id="1.10.220.20:FF:000002">
    <property type="entry name" value="Brefeldin A-inhibited guanine nucleotide-exchange protein 1"/>
    <property type="match status" value="1"/>
</dbReference>
<keyword evidence="10" id="KW-1185">Reference proteome</keyword>
<dbReference type="Gene3D" id="1.10.1000.11">
    <property type="entry name" value="Arf Nucleotide-binding Site Opener,domain 2"/>
    <property type="match status" value="1"/>
</dbReference>
<evidence type="ECO:0000256" key="6">
    <source>
        <dbReference type="SAM" id="MobiDB-lite"/>
    </source>
</evidence>
<dbReference type="PROSITE" id="PS50035">
    <property type="entry name" value="PLD"/>
    <property type="match status" value="2"/>
</dbReference>
<dbReference type="InterPro" id="IPR016024">
    <property type="entry name" value="ARM-type_fold"/>
</dbReference>
<dbReference type="GO" id="GO:0030663">
    <property type="term" value="C:COPI-coated vesicle membrane"/>
    <property type="evidence" value="ECO:0007669"/>
    <property type="project" value="UniProtKB-SubCell"/>
</dbReference>
<dbReference type="CDD" id="cd00171">
    <property type="entry name" value="Sec7"/>
    <property type="match status" value="1"/>
</dbReference>
<dbReference type="InterPro" id="IPR032691">
    <property type="entry name" value="Mon2/Sec7/BIG1-like_HUS"/>
</dbReference>
<dbReference type="PANTHER" id="PTHR10663">
    <property type="entry name" value="GUANYL-NUCLEOTIDE EXCHANGE FACTOR"/>
    <property type="match status" value="1"/>
</dbReference>
<feature type="compositionally biased region" description="Basic and acidic residues" evidence="6">
    <location>
        <begin position="466"/>
        <end position="475"/>
    </location>
</feature>
<dbReference type="InterPro" id="IPR000904">
    <property type="entry name" value="Sec7_dom"/>
</dbReference>
<feature type="region of interest" description="Disordered" evidence="6">
    <location>
        <begin position="1"/>
        <end position="159"/>
    </location>
</feature>
<feature type="compositionally biased region" description="Low complexity" evidence="6">
    <location>
        <begin position="1734"/>
        <end position="1743"/>
    </location>
</feature>
<dbReference type="Pfam" id="PF20252">
    <property type="entry name" value="BIG2_C"/>
    <property type="match status" value="1"/>
</dbReference>
<comment type="subcellular location">
    <subcellularLocation>
        <location evidence="5">Cytoplasmic vesicle</location>
        <location evidence="5">COPI-coated vesicle membrane</location>
    </subcellularLocation>
</comment>
<feature type="compositionally biased region" description="Basic and acidic residues" evidence="6">
    <location>
        <begin position="2737"/>
        <end position="2752"/>
    </location>
</feature>
<feature type="region of interest" description="Disordered" evidence="6">
    <location>
        <begin position="2688"/>
        <end position="2766"/>
    </location>
</feature>
<evidence type="ECO:0000259" key="7">
    <source>
        <dbReference type="PROSITE" id="PS50035"/>
    </source>
</evidence>
<dbReference type="Pfam" id="PF00614">
    <property type="entry name" value="PLDc"/>
    <property type="match status" value="1"/>
</dbReference>
<reference evidence="10" key="1">
    <citation type="submission" date="2017-03" db="EMBL/GenBank/DDBJ databases">
        <authorList>
            <person name="Sharma R."/>
            <person name="Thines M."/>
        </authorList>
    </citation>
    <scope>NUCLEOTIDE SEQUENCE [LARGE SCALE GENOMIC DNA]</scope>
</reference>
<dbReference type="GO" id="GO:0015031">
    <property type="term" value="P:protein transport"/>
    <property type="evidence" value="ECO:0007669"/>
    <property type="project" value="UniProtKB-KW"/>
</dbReference>
<dbReference type="FunFam" id="1.10.1000.11:FF:000003">
    <property type="entry name" value="Brefeldin A-inhibited guanine nucleotide-exchange protein 1"/>
    <property type="match status" value="1"/>
</dbReference>
<feature type="region of interest" description="Disordered" evidence="6">
    <location>
        <begin position="1213"/>
        <end position="1246"/>
    </location>
</feature>
<dbReference type="PROSITE" id="PS50190">
    <property type="entry name" value="SEC7"/>
    <property type="match status" value="1"/>
</dbReference>
<keyword evidence="2" id="KW-0963">Cytoplasm</keyword>
<feature type="compositionally biased region" description="Polar residues" evidence="6">
    <location>
        <begin position="369"/>
        <end position="389"/>
    </location>
</feature>
<keyword evidence="3" id="KW-0653">Protein transport</keyword>
<protein>
    <submittedName>
        <fullName evidence="9">Guanyl-nucleotide exchange factor</fullName>
    </submittedName>
</protein>
<dbReference type="EMBL" id="FWEW01000245">
    <property type="protein sequence ID" value="SLM34169.1"/>
    <property type="molecule type" value="Genomic_DNA"/>
</dbReference>
<feature type="domain" description="PLD phosphodiesterase" evidence="7">
    <location>
        <begin position="2349"/>
        <end position="2376"/>
    </location>
</feature>
<dbReference type="SMART" id="SM00222">
    <property type="entry name" value="Sec7"/>
    <property type="match status" value="1"/>
</dbReference>
<feature type="compositionally biased region" description="Basic and acidic residues" evidence="6">
    <location>
        <begin position="761"/>
        <end position="780"/>
    </location>
</feature>
<feature type="region of interest" description="Disordered" evidence="6">
    <location>
        <begin position="1704"/>
        <end position="1784"/>
    </location>
</feature>
<sequence>MAESGELEAPQECKQAYEARNGAMESSGVSEGAPTDGKEGLRAGQNWMEIKVEDAHSGGGEKVVELETGPSTNATEVDTNDAPPSETQLETTQNTTPEASPNTIEQQAVPRPNNDPLEEQSPGRGQSRSVLSPRIAGGVSTHSRQRSETQSSVATNGVQRSDPLSSMVFVVTALEQIAASKEARKKKPLGDAVKQALSAIKDPGVSPSPEAIFDPLRLATETSSIPLTVTALDCLGKLISYSYFSMAATSRDPSTGIGQPQRPPLIERAIETICDCFQDEGTPAEVQLQIVKSLLAAVLNDKIVVHGAGLLKAVRQIYNIFLLSKSNTNQQVAQGTLIQMAGTVFERVKIRLAMKEARLNMSKLASGAENGSQAGLDGSNSVLDTSEMNGANEVEESSETASATRSDQPAHKDHGEKLTLQSFENTKSFDDAQIGENAPTMVTRIKPSHKGLRTAPGQALTAANGREGDERGDHELSDEDEMDEIYVKDAFLVFRSMCRLSTKVLPQDQQQDLKAQNMRSKLVSLAIIRTLLNNNMVVFTSPLVTIRSSSNNEPTGFGQAINQYLRLSLSRNGASPVRPVFESCCEIFWLILKDMRVLLKREIEVFLKEIYLAILERRNAPSFQKLYIMKILRRLAADPKALVEIYLNYDCDRTALDNIFQRTLEHFSRISSTSVFVSAQQQQQYQDQYVKETETDIDRHDHGKMPASLTTTSLTSITTHDSDFPVEFLLKQQSLVCLVRTLRSLANWSQDNLLATAPKFQEPESRHSVEENRDSLDRRTGPNSPRPSTVGTPVTPSTPILEDDPSQLEKAKQRKTALLNGIRQFNFKPKRGIKTLLQEGFIKSDSPEDIAAFIVQNDTLDKAMIGEYLGEGEPQNVAIMHAFVDTMDFTRRRFVDALRQFLQSFRLPGEGQKIDRFMLKFAERYITGNPNAFANADTAYVLAYSVIMLNTDQHSSRLKGGRMTKQEFIKNNRGINDNADLPDDYLGSIYDEIAHNEIVLNTERETAAAMGVAAQPNPGGIASRAGQAFLTATRDLQREAYAQASEEMSSKAEQRIRNMIRSQRKAANQQSLQKYIPATSFKHVGPMFDVTWMSFLSGFSGQMQDTQNIETIKLCMEGLKLAIRIACLFDLETPRVAFVTALAKFTNLSNLREMMAKNLEALKVLLEVAQTEGNMLKSSWRDVLTCISQLDRFQLISGGVDEGVVPDVSKAQIIPPSRAPSTTPHRSMQSARRPRPPPISASSTYSLDVAQESRSTDIIRGVDRIFTSTAELSGDAIVHFVRALSEVSWQEIQSSGQSDSPRTYSLQKLVEISYYNMIRVRFEWTNIWQILGEHFNEVGCHSNTNVVFFALDSLRQLSMRFMEIEELPGFKFQKDFLKPFEHVIANSTAVTVKDMVLRCLIQMIQARGQNIRSGWKTMFGVFTVAAREPYEAIVNLAFDHVSQVYNTRFGVIISQGAFADLVVCLTEFSKNLKFQKKSLQAIEMLKSTVPRMLKTPECPLSHRTSHLTNGTPHENVVVSLQAARQTQEEQFWFPVLFAFHDVLMTGDDLEVRSQALNYLFDTLIKYGGDFPPDFWDILWRQLLYPIFMVLKSKSEMSKVLNHEDLSVWLSTTMIQALRNMIALFTHYFESLQYMLDRFLDLLALCICQENDTIARIGSNCLQQLILQNVTKFEPEHWSKIVGAFIELFERTTATQLFSAATSSSNSSYISESDGQRQRQSSAGEAASLSDLPLASTPTSETAPEPSPVDLKINGVSTPSDDNEGADGSDPNTRKASSPARKPSVLASELEDYRPQTDLQQQPVVVTAARRRFFNKIITRCVLQLLMIETVNELFSNDAVYAQIPSPELLRLMGLLKKSYTFAKKFNSDKELRMRLWREGFMKQPPNLLKQESGSAATYVNILVRMYHDDGEERRRSRAETEAALIPLCADIIRSYVLLDEETQQRNIAAWRPVVVDVMEGYTNFPRDDFEKHINTFYPLAVDLLNRDVGVEVRLVLQNFLRRVGEVRMGMSPVHPQPQTPTSPRSISATYYFGHRMIETFTSYAAKDAEEAAHGFERATNQVQPPKPEAQRVVPASHNRRRTCLACPADRPKHGREQNKDGILDIDPHYHDRVLSTTTTSLSSTFIALNTFPLLGDNMASATGDADHRSFADMMKHPFPELRQQLKNTSLHETKVQAMHFKHKIGKFHNIINPNHRHDEEHEKATDNKRTRIAESHRYESFAKERDGNKIKWYVDGRDYFWAVSVALEKAKETIYIADWWLSPELFLRRPPYYNQEWRLDQVLKRRAEAGVKIYVIVYKEVAQALTCNSAHTKHALDALCPKGTKGHGNIRVMRHPDHNVFENVGDMTFYWAHHEKFIVIDYALAFIGGLDMCFGRWDSRQHALSDVHPADIQNEVFPGQDFNNNRIMDFQNVIDWKSNQLSKAEYGRMPWHDVAMGVIGDCVYDIAEHFILRWNFIKRDKYKRNEGFDWLMLEGREGDNEDLVAVQRPKFPVGKYIRHPLSPLSTRPWAHESPGTVHAQVVRSSADWSSGILTEHSIQNAYFEVISNAQHYVYIENQFFITATGDEQAPIHNTIGRAIVDACVRAGKEGRKFRVIILIPAVPGFAGDLREEAAMGTRAIMDYQYKSILRGENSIYGQIRKQGIDPEKHIFVFNLRAFDRLNKTPALQKQEEQSGVKYQDLQEAQAHEVMGGEGVHQQATSVSTRKAGLRSRIAGLRAHHHNNDSSSSDDSDDEEMEKAVDQKRRFEERREGGGGQDSGNDTVDSIAHTSMLNGGKVSEQPFAGDPEQEKENYVQEELYIHGKVCIVDDRIVICGSSNINDRSQMGLHDSELSIVMEDYDVLESTMDGQPFKAGHHAATLRRMLWREHLGLLPAQDLDGSDDPNAQPPDVCPNAVEEGPENDFVADPMSDQLWDMWTGNATRNTEMFRHLFRADPDNSIKTFADYQNYLPKNNIKQGHLHDPFMPVEEVRQKLDTIKGHLVWMPLEFLRDAAMAEKGLTINAYTESIYT</sequence>
<accession>A0A1W5CU23</accession>
<dbReference type="SUPFAM" id="SSF56024">
    <property type="entry name" value="Phospholipase D/nuclease"/>
    <property type="match status" value="2"/>
</dbReference>
<feature type="compositionally biased region" description="Polar residues" evidence="6">
    <location>
        <begin position="148"/>
        <end position="159"/>
    </location>
</feature>
<dbReference type="Proteomes" id="UP000192927">
    <property type="component" value="Unassembled WGS sequence"/>
</dbReference>
<evidence type="ECO:0000259" key="8">
    <source>
        <dbReference type="PROSITE" id="PS50190"/>
    </source>
</evidence>
<dbReference type="GO" id="GO:0003824">
    <property type="term" value="F:catalytic activity"/>
    <property type="evidence" value="ECO:0007669"/>
    <property type="project" value="InterPro"/>
</dbReference>
<feature type="compositionally biased region" description="Polar residues" evidence="6">
    <location>
        <begin position="1219"/>
        <end position="1229"/>
    </location>
</feature>
<dbReference type="Pfam" id="PF16213">
    <property type="entry name" value="DCB"/>
    <property type="match status" value="1"/>
</dbReference>
<evidence type="ECO:0000256" key="5">
    <source>
        <dbReference type="ARBA" id="ARBA00060451"/>
    </source>
</evidence>
<evidence type="ECO:0000256" key="1">
    <source>
        <dbReference type="ARBA" id="ARBA00022448"/>
    </source>
</evidence>
<evidence type="ECO:0000256" key="4">
    <source>
        <dbReference type="ARBA" id="ARBA00023136"/>
    </source>
</evidence>
<feature type="region of interest" description="Disordered" evidence="6">
    <location>
        <begin position="366"/>
        <end position="477"/>
    </location>
</feature>
<keyword evidence="1" id="KW-0813">Transport</keyword>
<dbReference type="SUPFAM" id="SSF48371">
    <property type="entry name" value="ARM repeat"/>
    <property type="match status" value="1"/>
</dbReference>
<evidence type="ECO:0000256" key="3">
    <source>
        <dbReference type="ARBA" id="ARBA00022927"/>
    </source>
</evidence>
<dbReference type="InterPro" id="IPR023394">
    <property type="entry name" value="Sec7_C_sf"/>
</dbReference>
<dbReference type="GO" id="GO:0005085">
    <property type="term" value="F:guanyl-nucleotide exchange factor activity"/>
    <property type="evidence" value="ECO:0007669"/>
    <property type="project" value="InterPro"/>
</dbReference>
<dbReference type="InterPro" id="IPR046455">
    <property type="entry name" value="Sec7/BIG1-like_C"/>
</dbReference>
<dbReference type="Gene3D" id="3.30.870.10">
    <property type="entry name" value="Endonuclease Chain A"/>
    <property type="match status" value="3"/>
</dbReference>
<proteinExistence type="predicted"/>
<dbReference type="PANTHER" id="PTHR10663:SF375">
    <property type="entry name" value="LD29171P"/>
    <property type="match status" value="1"/>
</dbReference>
<dbReference type="CDD" id="cd09141">
    <property type="entry name" value="PLDc_vPLD1_2_yPLD_like_2"/>
    <property type="match status" value="1"/>
</dbReference>
<dbReference type="InterPro" id="IPR035999">
    <property type="entry name" value="Sec7_dom_sf"/>
</dbReference>
<feature type="domain" description="SEC7" evidence="8">
    <location>
        <begin position="807"/>
        <end position="996"/>
    </location>
</feature>
<dbReference type="GO" id="GO:0032012">
    <property type="term" value="P:regulation of ARF protein signal transduction"/>
    <property type="evidence" value="ECO:0007669"/>
    <property type="project" value="InterPro"/>
</dbReference>
<evidence type="ECO:0000313" key="9">
    <source>
        <dbReference type="EMBL" id="SLM34169.1"/>
    </source>
</evidence>
<keyword evidence="4" id="KW-0472">Membrane</keyword>
<dbReference type="SMART" id="SM00155">
    <property type="entry name" value="PLDc"/>
    <property type="match status" value="2"/>
</dbReference>
<feature type="compositionally biased region" description="Polar residues" evidence="6">
    <location>
        <begin position="85"/>
        <end position="106"/>
    </location>
</feature>
<evidence type="ECO:0000256" key="2">
    <source>
        <dbReference type="ARBA" id="ARBA00022490"/>
    </source>
</evidence>
<organism evidence="9 10">
    <name type="scientific">Lasallia pustulata</name>
    <dbReference type="NCBI Taxonomy" id="136370"/>
    <lineage>
        <taxon>Eukaryota</taxon>
        <taxon>Fungi</taxon>
        <taxon>Dikarya</taxon>
        <taxon>Ascomycota</taxon>
        <taxon>Pezizomycotina</taxon>
        <taxon>Lecanoromycetes</taxon>
        <taxon>OSLEUM clade</taxon>
        <taxon>Umbilicariomycetidae</taxon>
        <taxon>Umbilicariales</taxon>
        <taxon>Umbilicariaceae</taxon>
        <taxon>Lasallia</taxon>
    </lineage>
</organism>
<dbReference type="InterPro" id="IPR032629">
    <property type="entry name" value="DCB_dom"/>
</dbReference>
<feature type="compositionally biased region" description="Basic and acidic residues" evidence="6">
    <location>
        <begin position="408"/>
        <end position="417"/>
    </location>
</feature>